<keyword evidence="1" id="KW-0560">Oxidoreductase</keyword>
<dbReference type="AlphaFoldDB" id="A0A7C9TNP8"/>
<name>A0A7C9TNP8_9BURK</name>
<dbReference type="SUPFAM" id="SSF51905">
    <property type="entry name" value="FAD/NAD(P)-binding domain"/>
    <property type="match status" value="1"/>
</dbReference>
<dbReference type="NCBIfam" id="NF005313">
    <property type="entry name" value="PRK06847.1"/>
    <property type="match status" value="1"/>
</dbReference>
<dbReference type="GO" id="GO:0004497">
    <property type="term" value="F:monooxygenase activity"/>
    <property type="evidence" value="ECO:0007669"/>
    <property type="project" value="UniProtKB-KW"/>
</dbReference>
<organism evidence="4 5">
    <name type="scientific">Ideonella livida</name>
    <dbReference type="NCBI Taxonomy" id="2707176"/>
    <lineage>
        <taxon>Bacteria</taxon>
        <taxon>Pseudomonadati</taxon>
        <taxon>Pseudomonadota</taxon>
        <taxon>Betaproteobacteria</taxon>
        <taxon>Burkholderiales</taxon>
        <taxon>Sphaerotilaceae</taxon>
        <taxon>Ideonella</taxon>
    </lineage>
</organism>
<dbReference type="Proteomes" id="UP000484255">
    <property type="component" value="Unassembled WGS sequence"/>
</dbReference>
<dbReference type="Pfam" id="PF01494">
    <property type="entry name" value="FAD_binding_3"/>
    <property type="match status" value="1"/>
</dbReference>
<dbReference type="Gene3D" id="3.50.50.60">
    <property type="entry name" value="FAD/NAD(P)-binding domain"/>
    <property type="match status" value="1"/>
</dbReference>
<keyword evidence="2" id="KW-0503">Monooxygenase</keyword>
<keyword evidence="5" id="KW-1185">Reference proteome</keyword>
<dbReference type="InterPro" id="IPR002938">
    <property type="entry name" value="FAD-bd"/>
</dbReference>
<accession>A0A7C9TNP8</accession>
<sequence>MSAIQTALIVGGGFSGMAAAITLQRAGIAVDLLEQDASWCPLGAGITIGGATLRALETLGVYPQIAAEGAPTSGLDMYTQQGHHVATLRTPPVVGSSVADTGGIMRPVMARILADATRAAGVNVTLGQTWTDLEQSGDQVHVQFSDGQRRSYDLVVGADGVHSKLRERLMPEVPPLQYIGQGVWRAVARRPAGLERGAMWFGQHIKCGVNPVSATQMYVYITEDRPTKEHIDPATWPAVVKGLLAPFAHPIIQDLIPQMDLPEAAIDYRPLANLLVPAPWNRGRVVLIGDTVAATTPHLASGAGIGIESGIVLGEELARHDDLQAALDAFHARRFERCRMVVKNSERLCKIEIEGGDKAEHAQIMRDSLMALVQPI</sequence>
<evidence type="ECO:0000256" key="2">
    <source>
        <dbReference type="ARBA" id="ARBA00023033"/>
    </source>
</evidence>
<feature type="domain" description="FAD-binding" evidence="3">
    <location>
        <begin position="7"/>
        <end position="345"/>
    </location>
</feature>
<dbReference type="InterPro" id="IPR050493">
    <property type="entry name" value="FAD-dep_Monooxygenase_BioMet"/>
</dbReference>
<proteinExistence type="predicted"/>
<evidence type="ECO:0000313" key="4">
    <source>
        <dbReference type="EMBL" id="NDY93785.1"/>
    </source>
</evidence>
<evidence type="ECO:0000256" key="1">
    <source>
        <dbReference type="ARBA" id="ARBA00023002"/>
    </source>
</evidence>
<dbReference type="PANTHER" id="PTHR13789">
    <property type="entry name" value="MONOOXYGENASE"/>
    <property type="match status" value="1"/>
</dbReference>
<dbReference type="PRINTS" id="PR00420">
    <property type="entry name" value="RNGMNOXGNASE"/>
</dbReference>
<evidence type="ECO:0000259" key="3">
    <source>
        <dbReference type="Pfam" id="PF01494"/>
    </source>
</evidence>
<comment type="caution">
    <text evidence="4">The sequence shown here is derived from an EMBL/GenBank/DDBJ whole genome shotgun (WGS) entry which is preliminary data.</text>
</comment>
<dbReference type="GO" id="GO:0071949">
    <property type="term" value="F:FAD binding"/>
    <property type="evidence" value="ECO:0007669"/>
    <property type="project" value="InterPro"/>
</dbReference>
<dbReference type="RefSeq" id="WP_163459813.1">
    <property type="nucleotide sequence ID" value="NZ_JAAGOH010000047.1"/>
</dbReference>
<dbReference type="PANTHER" id="PTHR13789:SF309">
    <property type="entry name" value="PUTATIVE (AFU_ORTHOLOGUE AFUA_6G14510)-RELATED"/>
    <property type="match status" value="1"/>
</dbReference>
<evidence type="ECO:0000313" key="5">
    <source>
        <dbReference type="Proteomes" id="UP000484255"/>
    </source>
</evidence>
<dbReference type="InterPro" id="IPR036188">
    <property type="entry name" value="FAD/NAD-bd_sf"/>
</dbReference>
<reference evidence="4 5" key="1">
    <citation type="submission" date="2020-02" db="EMBL/GenBank/DDBJ databases">
        <title>Ideonella bacterium strain TBM-1.</title>
        <authorList>
            <person name="Chen W.-M."/>
        </authorList>
    </citation>
    <scope>NUCLEOTIDE SEQUENCE [LARGE SCALE GENOMIC DNA]</scope>
    <source>
        <strain evidence="4 5">TBM-1</strain>
    </source>
</reference>
<protein>
    <submittedName>
        <fullName evidence="4">FAD-dependent oxidoreductase</fullName>
    </submittedName>
</protein>
<gene>
    <name evidence="4" type="ORF">G3A44_21580</name>
</gene>
<dbReference type="EMBL" id="JAAGOH010000047">
    <property type="protein sequence ID" value="NDY93785.1"/>
    <property type="molecule type" value="Genomic_DNA"/>
</dbReference>